<comment type="caution">
    <text evidence="2">The sequence shown here is derived from an EMBL/GenBank/DDBJ whole genome shotgun (WGS) entry which is preliminary data.</text>
</comment>
<evidence type="ECO:0000259" key="1">
    <source>
        <dbReference type="Pfam" id="PF13466"/>
    </source>
</evidence>
<name>A0A2M9XEI1_9LEPT</name>
<dbReference type="InterPro" id="IPR036513">
    <property type="entry name" value="STAS_dom_sf"/>
</dbReference>
<dbReference type="Proteomes" id="UP000232196">
    <property type="component" value="Unassembled WGS sequence"/>
</dbReference>
<accession>A0A2M9XEI1</accession>
<dbReference type="AlphaFoldDB" id="A0A2M9XEI1"/>
<protein>
    <submittedName>
        <fullName evidence="2">Anti-anti-sigma factor</fullName>
    </submittedName>
</protein>
<evidence type="ECO:0000313" key="3">
    <source>
        <dbReference type="Proteomes" id="UP000232196"/>
    </source>
</evidence>
<organism evidence="2 3">
    <name type="scientific">Leptospira hartskeerlii</name>
    <dbReference type="NCBI Taxonomy" id="2023177"/>
    <lineage>
        <taxon>Bacteria</taxon>
        <taxon>Pseudomonadati</taxon>
        <taxon>Spirochaetota</taxon>
        <taxon>Spirochaetia</taxon>
        <taxon>Leptospirales</taxon>
        <taxon>Leptospiraceae</taxon>
        <taxon>Leptospira</taxon>
    </lineage>
</organism>
<sequence>MSLEIKVSELGQKNSRPIFHLDLSGEASIYYASDWKSKLQSLLDRNPIRIEIDTSALEKVDSSFVQSLILLKKDSLYKSWDLAILNHPNCLLEFYDIYGLIGFFQDRIRISKKDSSTFKFSYGLEKV</sequence>
<dbReference type="OrthoDB" id="328648at2"/>
<dbReference type="SUPFAM" id="SSF52091">
    <property type="entry name" value="SpoIIaa-like"/>
    <property type="match status" value="1"/>
</dbReference>
<dbReference type="InterPro" id="IPR058548">
    <property type="entry name" value="MlaB-like_STAS"/>
</dbReference>
<keyword evidence="3" id="KW-1185">Reference proteome</keyword>
<gene>
    <name evidence="2" type="ORF">CH357_06145</name>
</gene>
<proteinExistence type="predicted"/>
<dbReference type="EMBL" id="NPDN01000003">
    <property type="protein sequence ID" value="PJZ26080.1"/>
    <property type="molecule type" value="Genomic_DNA"/>
</dbReference>
<dbReference type="RefSeq" id="WP_100705877.1">
    <property type="nucleotide sequence ID" value="NZ_NPDL01000003.1"/>
</dbReference>
<reference evidence="2 3" key="1">
    <citation type="submission" date="2017-07" db="EMBL/GenBank/DDBJ databases">
        <title>Leptospira spp. isolated from tropical soils.</title>
        <authorList>
            <person name="Thibeaux R."/>
            <person name="Iraola G."/>
            <person name="Ferres I."/>
            <person name="Bierque E."/>
            <person name="Girault D."/>
            <person name="Soupe-Gilbert M.-E."/>
            <person name="Picardeau M."/>
            <person name="Goarant C."/>
        </authorList>
    </citation>
    <scope>NUCLEOTIDE SEQUENCE [LARGE SCALE GENOMIC DNA]</scope>
    <source>
        <strain evidence="2 3">MCA1-C-A1</strain>
    </source>
</reference>
<evidence type="ECO:0000313" key="2">
    <source>
        <dbReference type="EMBL" id="PJZ26080.1"/>
    </source>
</evidence>
<feature type="domain" description="MlaB-like STAS" evidence="1">
    <location>
        <begin position="21"/>
        <end position="100"/>
    </location>
</feature>
<dbReference type="Gene3D" id="3.30.750.24">
    <property type="entry name" value="STAS domain"/>
    <property type="match status" value="1"/>
</dbReference>
<dbReference type="Pfam" id="PF13466">
    <property type="entry name" value="STAS_2"/>
    <property type="match status" value="1"/>
</dbReference>